<feature type="transmembrane region" description="Helical" evidence="1">
    <location>
        <begin position="39"/>
        <end position="58"/>
    </location>
</feature>
<evidence type="ECO:0000256" key="1">
    <source>
        <dbReference type="SAM" id="Phobius"/>
    </source>
</evidence>
<feature type="non-terminal residue" evidence="2">
    <location>
        <position position="1"/>
    </location>
</feature>
<reference evidence="2" key="1">
    <citation type="submission" date="2018-05" db="EMBL/GenBank/DDBJ databases">
        <authorList>
            <person name="Lanie J.A."/>
            <person name="Ng W.-L."/>
            <person name="Kazmierczak K.M."/>
            <person name="Andrzejewski T.M."/>
            <person name="Davidsen T.M."/>
            <person name="Wayne K.J."/>
            <person name="Tettelin H."/>
            <person name="Glass J.I."/>
            <person name="Rusch D."/>
            <person name="Podicherti R."/>
            <person name="Tsui H.-C.T."/>
            <person name="Winkler M.E."/>
        </authorList>
    </citation>
    <scope>NUCLEOTIDE SEQUENCE</scope>
</reference>
<protein>
    <submittedName>
        <fullName evidence="2">Uncharacterized protein</fullName>
    </submittedName>
</protein>
<keyword evidence="1" id="KW-1133">Transmembrane helix</keyword>
<accession>A0A381R3V7</accession>
<keyword evidence="1" id="KW-0472">Membrane</keyword>
<feature type="transmembrane region" description="Helical" evidence="1">
    <location>
        <begin position="70"/>
        <end position="86"/>
    </location>
</feature>
<evidence type="ECO:0000313" key="2">
    <source>
        <dbReference type="EMBL" id="SUZ86426.1"/>
    </source>
</evidence>
<sequence length="87" mass="10343">VEQSQKLLWVHYIKEFILSLIGLAILAVLFWYYKFEFTIRLLSIWVFIFNGVLLGYWVWQSNSKSWEKGIVGLYFILVEIIILLGGR</sequence>
<gene>
    <name evidence="2" type="ORF">METZ01_LOCUS39280</name>
</gene>
<dbReference type="EMBL" id="UINC01001682">
    <property type="protein sequence ID" value="SUZ86426.1"/>
    <property type="molecule type" value="Genomic_DNA"/>
</dbReference>
<dbReference type="AlphaFoldDB" id="A0A381R3V7"/>
<proteinExistence type="predicted"/>
<name>A0A381R3V7_9ZZZZ</name>
<feature type="transmembrane region" description="Helical" evidence="1">
    <location>
        <begin position="12"/>
        <end position="33"/>
    </location>
</feature>
<keyword evidence="1" id="KW-0812">Transmembrane</keyword>
<organism evidence="2">
    <name type="scientific">marine metagenome</name>
    <dbReference type="NCBI Taxonomy" id="408172"/>
    <lineage>
        <taxon>unclassified sequences</taxon>
        <taxon>metagenomes</taxon>
        <taxon>ecological metagenomes</taxon>
    </lineage>
</organism>